<feature type="region of interest" description="Disordered" evidence="1">
    <location>
        <begin position="575"/>
        <end position="600"/>
    </location>
</feature>
<dbReference type="EMBL" id="JABSTU010000009">
    <property type="protein sequence ID" value="KAH8021700.1"/>
    <property type="molecule type" value="Genomic_DNA"/>
</dbReference>
<feature type="compositionally biased region" description="Basic and acidic residues" evidence="1">
    <location>
        <begin position="502"/>
        <end position="511"/>
    </location>
</feature>
<feature type="region of interest" description="Disordered" evidence="1">
    <location>
        <begin position="337"/>
        <end position="450"/>
    </location>
</feature>
<evidence type="ECO:0000313" key="3">
    <source>
        <dbReference type="EMBL" id="KAH8021700.1"/>
    </source>
</evidence>
<accession>A0A9J6DHK5</accession>
<feature type="compositionally biased region" description="Basic and acidic residues" evidence="1">
    <location>
        <begin position="187"/>
        <end position="210"/>
    </location>
</feature>
<name>A0A9J6DHK5_RHIMP</name>
<feature type="compositionally biased region" description="Polar residues" evidence="1">
    <location>
        <begin position="536"/>
        <end position="563"/>
    </location>
</feature>
<dbReference type="Proteomes" id="UP000821866">
    <property type="component" value="Chromosome 7"/>
</dbReference>
<keyword evidence="2" id="KW-1133">Transmembrane helix</keyword>
<sequence>MDTAVLVFQGDRPAKNTVVASVLVFALAAGTIVIAAFLLIAVFRDMSSVRTKRRLRELEPAVAKELPKALTVRRNKTKSTLPGISTRPTILRALNVRRNVSSNYKPASADLTSTRSAPPKNLNARWSHTSYTSSWYPEGGEPSEARVTRWTTSYESISTYGGREDSFTTSGNRSDAGVIVDSTLMATRDDKEAPHKISSHRTSDNKEPRSVRTVNQNPANFPSPVRTEAHSRRVRVPKATSTAPPLVLFQSTPEAKLGSFPSSSSSDSKDVVVTHRHKRHMHGQHPVSISTGTEQTHKIHVVTAVPDKILSASQHTTSERFTRMPVNTSVEAITRHRTSRAAATGVISSSTEASKPHRITEAATPASLSSRTHLIHVGSIPGTSSDSTPMDSANDARSRRAISSVTNIDHEGENADNTNYKSSIEAAKDASSKNDTHPSHVGSVPQEKTNLKETTLRHHLHSMEEAYASADGARGSTERKSLDSEEPFTEEDGADVSRTTKQNHEAFRLDISHTPSSTRERADLSTHSIHVRRIRTSTSPTTGSVEETQNGSQSGNNADTEASSTFRQTVLSTLGTKFPSEPRTLRGDSEGSTEQSSHVFVGPGNWNDLAKDDEDAHTHGHVPIPDHDGRKSATVGFPLNVFNGLF</sequence>
<evidence type="ECO:0000256" key="2">
    <source>
        <dbReference type="SAM" id="Phobius"/>
    </source>
</evidence>
<keyword evidence="4" id="KW-1185">Reference proteome</keyword>
<evidence type="ECO:0000313" key="4">
    <source>
        <dbReference type="Proteomes" id="UP000821866"/>
    </source>
</evidence>
<reference evidence="3" key="1">
    <citation type="journal article" date="2020" name="Cell">
        <title>Large-Scale Comparative Analyses of Tick Genomes Elucidate Their Genetic Diversity and Vector Capacities.</title>
        <authorList>
            <consortium name="Tick Genome and Microbiome Consortium (TIGMIC)"/>
            <person name="Jia N."/>
            <person name="Wang J."/>
            <person name="Shi W."/>
            <person name="Du L."/>
            <person name="Sun Y."/>
            <person name="Zhan W."/>
            <person name="Jiang J.F."/>
            <person name="Wang Q."/>
            <person name="Zhang B."/>
            <person name="Ji P."/>
            <person name="Bell-Sakyi L."/>
            <person name="Cui X.M."/>
            <person name="Yuan T.T."/>
            <person name="Jiang B.G."/>
            <person name="Yang W.F."/>
            <person name="Lam T.T."/>
            <person name="Chang Q.C."/>
            <person name="Ding S.J."/>
            <person name="Wang X.J."/>
            <person name="Zhu J.G."/>
            <person name="Ruan X.D."/>
            <person name="Zhao L."/>
            <person name="Wei J.T."/>
            <person name="Ye R.Z."/>
            <person name="Que T.C."/>
            <person name="Du C.H."/>
            <person name="Zhou Y.H."/>
            <person name="Cheng J.X."/>
            <person name="Dai P.F."/>
            <person name="Guo W.B."/>
            <person name="Han X.H."/>
            <person name="Huang E.J."/>
            <person name="Li L.F."/>
            <person name="Wei W."/>
            <person name="Gao Y.C."/>
            <person name="Liu J.Z."/>
            <person name="Shao H.Z."/>
            <person name="Wang X."/>
            <person name="Wang C.C."/>
            <person name="Yang T.C."/>
            <person name="Huo Q.B."/>
            <person name="Li W."/>
            <person name="Chen H.Y."/>
            <person name="Chen S.E."/>
            <person name="Zhou L.G."/>
            <person name="Ni X.B."/>
            <person name="Tian J.H."/>
            <person name="Sheng Y."/>
            <person name="Liu T."/>
            <person name="Pan Y.S."/>
            <person name="Xia L.Y."/>
            <person name="Li J."/>
            <person name="Zhao F."/>
            <person name="Cao W.C."/>
        </authorList>
    </citation>
    <scope>NUCLEOTIDE SEQUENCE</scope>
    <source>
        <strain evidence="3">Rmic-2018</strain>
    </source>
</reference>
<feature type="compositionally biased region" description="Polar residues" evidence="1">
    <location>
        <begin position="381"/>
        <end position="391"/>
    </location>
</feature>
<keyword evidence="2" id="KW-0812">Transmembrane</keyword>
<organism evidence="3 4">
    <name type="scientific">Rhipicephalus microplus</name>
    <name type="common">Cattle tick</name>
    <name type="synonym">Boophilus microplus</name>
    <dbReference type="NCBI Taxonomy" id="6941"/>
    <lineage>
        <taxon>Eukaryota</taxon>
        <taxon>Metazoa</taxon>
        <taxon>Ecdysozoa</taxon>
        <taxon>Arthropoda</taxon>
        <taxon>Chelicerata</taxon>
        <taxon>Arachnida</taxon>
        <taxon>Acari</taxon>
        <taxon>Parasitiformes</taxon>
        <taxon>Ixodida</taxon>
        <taxon>Ixodoidea</taxon>
        <taxon>Ixodidae</taxon>
        <taxon>Rhipicephalinae</taxon>
        <taxon>Rhipicephalus</taxon>
        <taxon>Boophilus</taxon>
    </lineage>
</organism>
<feature type="transmembrane region" description="Helical" evidence="2">
    <location>
        <begin position="20"/>
        <end position="43"/>
    </location>
</feature>
<evidence type="ECO:0000256" key="1">
    <source>
        <dbReference type="SAM" id="MobiDB-lite"/>
    </source>
</evidence>
<feature type="region of interest" description="Disordered" evidence="1">
    <location>
        <begin position="466"/>
        <end position="563"/>
    </location>
</feature>
<keyword evidence="2" id="KW-0472">Membrane</keyword>
<gene>
    <name evidence="3" type="ORF">HPB51_016364</name>
</gene>
<feature type="region of interest" description="Disordered" evidence="1">
    <location>
        <begin position="183"/>
        <end position="239"/>
    </location>
</feature>
<protein>
    <submittedName>
        <fullName evidence="3">Uncharacterized protein</fullName>
    </submittedName>
</protein>
<dbReference type="AlphaFoldDB" id="A0A9J6DHK5"/>
<feature type="compositionally biased region" description="Acidic residues" evidence="1">
    <location>
        <begin position="484"/>
        <end position="494"/>
    </location>
</feature>
<comment type="caution">
    <text evidence="3">The sequence shown here is derived from an EMBL/GenBank/DDBJ whole genome shotgun (WGS) entry which is preliminary data.</text>
</comment>
<feature type="compositionally biased region" description="Basic and acidic residues" evidence="1">
    <location>
        <begin position="426"/>
        <end position="438"/>
    </location>
</feature>
<proteinExistence type="predicted"/>
<reference evidence="3" key="2">
    <citation type="submission" date="2021-09" db="EMBL/GenBank/DDBJ databases">
        <authorList>
            <person name="Jia N."/>
            <person name="Wang J."/>
            <person name="Shi W."/>
            <person name="Du L."/>
            <person name="Sun Y."/>
            <person name="Zhan W."/>
            <person name="Jiang J."/>
            <person name="Wang Q."/>
            <person name="Zhang B."/>
            <person name="Ji P."/>
            <person name="Sakyi L.B."/>
            <person name="Cui X."/>
            <person name="Yuan T."/>
            <person name="Jiang B."/>
            <person name="Yang W."/>
            <person name="Lam T.T.-Y."/>
            <person name="Chang Q."/>
            <person name="Ding S."/>
            <person name="Wang X."/>
            <person name="Zhu J."/>
            <person name="Ruan X."/>
            <person name="Zhao L."/>
            <person name="Wei J."/>
            <person name="Que T."/>
            <person name="Du C."/>
            <person name="Cheng J."/>
            <person name="Dai P."/>
            <person name="Han X."/>
            <person name="Huang E."/>
            <person name="Gao Y."/>
            <person name="Liu J."/>
            <person name="Shao H."/>
            <person name="Ye R."/>
            <person name="Li L."/>
            <person name="Wei W."/>
            <person name="Wang X."/>
            <person name="Wang C."/>
            <person name="Huo Q."/>
            <person name="Li W."/>
            <person name="Guo W."/>
            <person name="Chen H."/>
            <person name="Chen S."/>
            <person name="Zhou L."/>
            <person name="Zhou L."/>
            <person name="Ni X."/>
            <person name="Tian J."/>
            <person name="Zhou Y."/>
            <person name="Sheng Y."/>
            <person name="Liu T."/>
            <person name="Pan Y."/>
            <person name="Xia L."/>
            <person name="Li J."/>
            <person name="Zhao F."/>
            <person name="Cao W."/>
        </authorList>
    </citation>
    <scope>NUCLEOTIDE SEQUENCE</scope>
    <source>
        <strain evidence="3">Rmic-2018</strain>
        <tissue evidence="3">Larvae</tissue>
    </source>
</reference>